<dbReference type="Gene3D" id="1.10.1200.10">
    <property type="entry name" value="ACP-like"/>
    <property type="match status" value="1"/>
</dbReference>
<dbReference type="InterPro" id="IPR009081">
    <property type="entry name" value="PP-bd_ACP"/>
</dbReference>
<gene>
    <name evidence="2" type="ORF">C7R92_17565</name>
</gene>
<dbReference type="GeneID" id="95751903"/>
<dbReference type="SUPFAM" id="SSF47336">
    <property type="entry name" value="ACP-like"/>
    <property type="match status" value="1"/>
</dbReference>
<reference evidence="2 3" key="1">
    <citation type="submission" date="2018-03" db="EMBL/GenBank/DDBJ databases">
        <title>Brevisbacillus phylogenomics.</title>
        <authorList>
            <person name="Dunlap C."/>
        </authorList>
    </citation>
    <scope>NUCLEOTIDE SEQUENCE [LARGE SCALE GENOMIC DNA]</scope>
    <source>
        <strain evidence="2 3">NRRL B-41110</strain>
    </source>
</reference>
<sequence length="78" mass="9022">MDDFTKVQNMVATLFEAPLESVTLQSSKDDFVLWDSLNHLNLIMEIESEFNVSIGIEEIAEIRTIQGIMDLLKRHRNK</sequence>
<organism evidence="2 3">
    <name type="scientific">Brevibacillus porteri</name>
    <dbReference type="NCBI Taxonomy" id="2126350"/>
    <lineage>
        <taxon>Bacteria</taxon>
        <taxon>Bacillati</taxon>
        <taxon>Bacillota</taxon>
        <taxon>Bacilli</taxon>
        <taxon>Bacillales</taxon>
        <taxon>Paenibacillaceae</taxon>
        <taxon>Brevibacillus</taxon>
    </lineage>
</organism>
<dbReference type="Proteomes" id="UP000241645">
    <property type="component" value="Unassembled WGS sequence"/>
</dbReference>
<evidence type="ECO:0000313" key="2">
    <source>
        <dbReference type="EMBL" id="PSK08459.1"/>
    </source>
</evidence>
<dbReference type="RefSeq" id="WP_106835142.1">
    <property type="nucleotide sequence ID" value="NZ_JARMEW010000041.1"/>
</dbReference>
<dbReference type="Pfam" id="PF00550">
    <property type="entry name" value="PP-binding"/>
    <property type="match status" value="1"/>
</dbReference>
<protein>
    <recommendedName>
        <fullName evidence="1">Carrier domain-containing protein</fullName>
    </recommendedName>
</protein>
<dbReference type="InterPro" id="IPR036736">
    <property type="entry name" value="ACP-like_sf"/>
</dbReference>
<accession>A0ABX5FMT4</accession>
<dbReference type="PROSITE" id="PS50075">
    <property type="entry name" value="CARRIER"/>
    <property type="match status" value="1"/>
</dbReference>
<proteinExistence type="predicted"/>
<feature type="domain" description="Carrier" evidence="1">
    <location>
        <begin position="1"/>
        <end position="76"/>
    </location>
</feature>
<evidence type="ECO:0000259" key="1">
    <source>
        <dbReference type="PROSITE" id="PS50075"/>
    </source>
</evidence>
<keyword evidence="3" id="KW-1185">Reference proteome</keyword>
<evidence type="ECO:0000313" key="3">
    <source>
        <dbReference type="Proteomes" id="UP000241645"/>
    </source>
</evidence>
<name>A0ABX5FMT4_9BACL</name>
<comment type="caution">
    <text evidence="2">The sequence shown here is derived from an EMBL/GenBank/DDBJ whole genome shotgun (WGS) entry which is preliminary data.</text>
</comment>
<dbReference type="EMBL" id="PXZO01000033">
    <property type="protein sequence ID" value="PSK08459.1"/>
    <property type="molecule type" value="Genomic_DNA"/>
</dbReference>